<dbReference type="Pfam" id="PF08424">
    <property type="entry name" value="NRDE-2"/>
    <property type="match status" value="1"/>
</dbReference>
<dbReference type="AlphaFoldDB" id="A0A915E1D1"/>
<dbReference type="GO" id="GO:0031048">
    <property type="term" value="P:regulatory ncRNA-mediated heterochromatin formation"/>
    <property type="evidence" value="ECO:0007669"/>
    <property type="project" value="TreeGrafter"/>
</dbReference>
<protein>
    <submittedName>
        <fullName evidence="5">Uncharacterized protein</fullName>
    </submittedName>
</protein>
<dbReference type="InterPro" id="IPR013633">
    <property type="entry name" value="NRDE-2"/>
</dbReference>
<name>A0A915E1D1_9BILA</name>
<evidence type="ECO:0000256" key="2">
    <source>
        <dbReference type="ARBA" id="ARBA00009265"/>
    </source>
</evidence>
<dbReference type="PANTHER" id="PTHR13471">
    <property type="entry name" value="TETRATRICOPEPTIDE-LIKE HELICAL"/>
    <property type="match status" value="1"/>
</dbReference>
<evidence type="ECO:0000256" key="3">
    <source>
        <dbReference type="ARBA" id="ARBA00023242"/>
    </source>
</evidence>
<evidence type="ECO:0000313" key="5">
    <source>
        <dbReference type="WBParaSite" id="jg25428"/>
    </source>
</evidence>
<dbReference type="GO" id="GO:0071013">
    <property type="term" value="C:catalytic step 2 spliceosome"/>
    <property type="evidence" value="ECO:0007669"/>
    <property type="project" value="TreeGrafter"/>
</dbReference>
<sequence>MFHVSVNPWSLLKERDYAYKNTHFVLDERADPQNRNFDEVYKHHKAAHKTLSHALSSTFDLIQLETPKESTTSDKFRFFNRDNMKRWTCRSGACLPLQKSPSEWLIGQTPDPHARCHDQNTYKDVNSWIAFSNIQDQLMAKEEHGDPTREVTNKQALFEIRSEILKQAVHRVGRKVELELEQLRLIEDYHGAGSFQVKSKLNEMENTFMSSLKMWKLNIKMRQNDRTSFNLESHLKLIDRCIFKLVSIRVGDIVSHKAEPNTDEFLVDMVVQRTKLLIECGYVDRAIASVQAVATFQFLNHKVIARTASQETHFPVCMAFSKLSGKLVLHALENRELNLFPAPTTPSLYKLSQRFRNVAVSEEYYDYPSRNVDFAIINPLLQLFGAVIPGMELTSQEAILRQFSPDLFPNFSLKLHKFSDFLGNFLDLFSNVEGGDKLRVISAKILSRIQLEVLQPDLSKAEKKSKMAGLVAGVVNHSADISEVDKEILMYQITQMNELVNPDAKHSKLFKFACDRLFDTTYSNIWTMTNNRDRLLHLKLVQFYCRSLPYSDDPDVGPTTLTKRKFLTSLGINGTAPAIDYNWDNERTAANNWMNRLNVVKHEGDPAAHHADLWCLELASTFAYEVAPGALQNKLTEFDNVFQKSKLAKAVGLSAAVLKHKFYVYKHHMKRSANISPKTLAAHLIQSMQRFPHKVSFVKNFLALRNTFNARFFLQTNPGNQSDPTDEVAKRIRTCAKVFLEWKNLWKRKIQRVKKVLWRYFAK</sequence>
<accession>A0A915E1D1</accession>
<evidence type="ECO:0000313" key="4">
    <source>
        <dbReference type="Proteomes" id="UP000887574"/>
    </source>
</evidence>
<evidence type="ECO:0000256" key="1">
    <source>
        <dbReference type="ARBA" id="ARBA00004123"/>
    </source>
</evidence>
<dbReference type="GO" id="GO:1902369">
    <property type="term" value="P:negative regulation of RNA catabolic process"/>
    <property type="evidence" value="ECO:0007669"/>
    <property type="project" value="TreeGrafter"/>
</dbReference>
<keyword evidence="3" id="KW-0539">Nucleus</keyword>
<reference evidence="5" key="1">
    <citation type="submission" date="2022-11" db="UniProtKB">
        <authorList>
            <consortium name="WormBaseParasite"/>
        </authorList>
    </citation>
    <scope>IDENTIFICATION</scope>
</reference>
<proteinExistence type="inferred from homology"/>
<dbReference type="WBParaSite" id="jg25428">
    <property type="protein sequence ID" value="jg25428"/>
    <property type="gene ID" value="jg25428"/>
</dbReference>
<keyword evidence="4" id="KW-1185">Reference proteome</keyword>
<comment type="similarity">
    <text evidence="2">Belongs to the NRDE2 family.</text>
</comment>
<dbReference type="PANTHER" id="PTHR13471:SF0">
    <property type="entry name" value="NUCLEAR EXOSOME REGULATOR NRDE2"/>
    <property type="match status" value="1"/>
</dbReference>
<dbReference type="Proteomes" id="UP000887574">
    <property type="component" value="Unplaced"/>
</dbReference>
<organism evidence="4 5">
    <name type="scientific">Ditylenchus dipsaci</name>
    <dbReference type="NCBI Taxonomy" id="166011"/>
    <lineage>
        <taxon>Eukaryota</taxon>
        <taxon>Metazoa</taxon>
        <taxon>Ecdysozoa</taxon>
        <taxon>Nematoda</taxon>
        <taxon>Chromadorea</taxon>
        <taxon>Rhabditida</taxon>
        <taxon>Tylenchina</taxon>
        <taxon>Tylenchomorpha</taxon>
        <taxon>Sphaerularioidea</taxon>
        <taxon>Anguinidae</taxon>
        <taxon>Anguininae</taxon>
        <taxon>Ditylenchus</taxon>
    </lineage>
</organism>
<comment type="subcellular location">
    <subcellularLocation>
        <location evidence="1">Nucleus</location>
    </subcellularLocation>
</comment>